<evidence type="ECO:0000256" key="8">
    <source>
        <dbReference type="HAMAP-Rule" id="MF_01445"/>
    </source>
</evidence>
<evidence type="ECO:0000313" key="10">
    <source>
        <dbReference type="EMBL" id="PJE57572.1"/>
    </source>
</evidence>
<dbReference type="NCBIfam" id="TIGR00329">
    <property type="entry name" value="gcp_kae1"/>
    <property type="match status" value="1"/>
</dbReference>
<feature type="binding site" evidence="8">
    <location>
        <position position="120"/>
    </location>
    <ligand>
        <name>Fe cation</name>
        <dbReference type="ChEBI" id="CHEBI:24875"/>
    </ligand>
</feature>
<comment type="similarity">
    <text evidence="8">Belongs to the KAE1 / TsaD family.</text>
</comment>
<dbReference type="Pfam" id="PF00814">
    <property type="entry name" value="TsaD"/>
    <property type="match status" value="1"/>
</dbReference>
<dbReference type="PANTHER" id="PTHR11735:SF6">
    <property type="entry name" value="TRNA N6-ADENOSINE THREONYLCARBAMOYLTRANSFERASE, MITOCHONDRIAL"/>
    <property type="match status" value="1"/>
</dbReference>
<dbReference type="InterPro" id="IPR000905">
    <property type="entry name" value="Gcp-like_dom"/>
</dbReference>
<feature type="binding site" evidence="8">
    <location>
        <position position="116"/>
    </location>
    <ligand>
        <name>Fe cation</name>
        <dbReference type="ChEBI" id="CHEBI:24875"/>
    </ligand>
</feature>
<keyword evidence="6 8" id="KW-0012">Acyltransferase</keyword>
<feature type="domain" description="Gcp-like" evidence="9">
    <location>
        <begin position="28"/>
        <end position="339"/>
    </location>
</feature>
<dbReference type="Gene3D" id="3.30.420.40">
    <property type="match status" value="2"/>
</dbReference>
<dbReference type="AlphaFoldDB" id="A0A2M8KCB6"/>
<dbReference type="NCBIfam" id="TIGR03723">
    <property type="entry name" value="T6A_TsaD_YgjD"/>
    <property type="match status" value="1"/>
</dbReference>
<accession>A0A2M8KCB6</accession>
<evidence type="ECO:0000259" key="9">
    <source>
        <dbReference type="Pfam" id="PF00814"/>
    </source>
</evidence>
<evidence type="ECO:0000256" key="1">
    <source>
        <dbReference type="ARBA" id="ARBA00022490"/>
    </source>
</evidence>
<gene>
    <name evidence="8 10" type="primary">tsaD</name>
    <name evidence="10" type="ORF">COU82_00955</name>
</gene>
<comment type="caution">
    <text evidence="8">Lacks conserved residue(s) required for the propagation of feature annotation.</text>
</comment>
<keyword evidence="1 8" id="KW-0963">Cytoplasm</keyword>
<comment type="function">
    <text evidence="8">Required for the formation of a threonylcarbamoyl group on adenosine at position 37 (t(6)A37) in tRNAs that read codons beginning with adenine. Is involved in the transfer of the threonylcarbamoyl moiety of threonylcarbamoyl-AMP (TC-AMP) to the N6 group of A37, together with TsaE and TsaB. TsaD likely plays a direct catalytic role in this reaction.</text>
</comment>
<comment type="catalytic activity">
    <reaction evidence="7 8">
        <text>L-threonylcarbamoyladenylate + adenosine(37) in tRNA = N(6)-L-threonylcarbamoyladenosine(37) in tRNA + AMP + H(+)</text>
        <dbReference type="Rhea" id="RHEA:37059"/>
        <dbReference type="Rhea" id="RHEA-COMP:10162"/>
        <dbReference type="Rhea" id="RHEA-COMP:10163"/>
        <dbReference type="ChEBI" id="CHEBI:15378"/>
        <dbReference type="ChEBI" id="CHEBI:73682"/>
        <dbReference type="ChEBI" id="CHEBI:74411"/>
        <dbReference type="ChEBI" id="CHEBI:74418"/>
        <dbReference type="ChEBI" id="CHEBI:456215"/>
        <dbReference type="EC" id="2.3.1.234"/>
    </reaction>
</comment>
<dbReference type="HAMAP" id="MF_01445">
    <property type="entry name" value="TsaD"/>
    <property type="match status" value="1"/>
</dbReference>
<keyword evidence="5 8" id="KW-0408">Iron</keyword>
<keyword evidence="3 8" id="KW-0819">tRNA processing</keyword>
<dbReference type="PRINTS" id="PR00789">
    <property type="entry name" value="OSIALOPTASE"/>
</dbReference>
<dbReference type="EC" id="2.3.1.234" evidence="8"/>
<keyword evidence="2 8" id="KW-0808">Transferase</keyword>
<dbReference type="FunFam" id="3.30.420.40:FF:000012">
    <property type="entry name" value="tRNA N6-adenosine threonylcarbamoyltransferase"/>
    <property type="match status" value="1"/>
</dbReference>
<comment type="caution">
    <text evidence="10">The sequence shown here is derived from an EMBL/GenBank/DDBJ whole genome shotgun (WGS) entry which is preliminary data.</text>
</comment>
<evidence type="ECO:0000313" key="11">
    <source>
        <dbReference type="Proteomes" id="UP000231648"/>
    </source>
</evidence>
<feature type="binding site" evidence="8">
    <location>
        <position position="333"/>
    </location>
    <ligand>
        <name>Fe cation</name>
        <dbReference type="ChEBI" id="CHEBI:24875"/>
    </ligand>
</feature>
<feature type="binding site" evidence="8">
    <location>
        <position position="198"/>
    </location>
    <ligand>
        <name>substrate</name>
    </ligand>
</feature>
<keyword evidence="4 8" id="KW-0479">Metal-binding</keyword>
<organism evidence="10 11">
    <name type="scientific">Candidatus Portnoybacteria bacterium CG10_big_fil_rev_8_21_14_0_10_38_18</name>
    <dbReference type="NCBI Taxonomy" id="1974813"/>
    <lineage>
        <taxon>Bacteria</taxon>
        <taxon>Candidatus Portnoyibacteriota</taxon>
    </lineage>
</organism>
<evidence type="ECO:0000256" key="3">
    <source>
        <dbReference type="ARBA" id="ARBA00022694"/>
    </source>
</evidence>
<feature type="binding site" evidence="8">
    <location>
        <begin position="152"/>
        <end position="156"/>
    </location>
    <ligand>
        <name>substrate</name>
    </ligand>
</feature>
<feature type="binding site" evidence="8">
    <location>
        <position position="185"/>
    </location>
    <ligand>
        <name>substrate</name>
    </ligand>
</feature>
<dbReference type="Proteomes" id="UP000231648">
    <property type="component" value="Unassembled WGS sequence"/>
</dbReference>
<dbReference type="CDD" id="cd24133">
    <property type="entry name" value="ASKHA_NBD_TsaD_bac"/>
    <property type="match status" value="1"/>
</dbReference>
<proteinExistence type="inferred from homology"/>
<dbReference type="GO" id="GO:0061711">
    <property type="term" value="F:tRNA N(6)-L-threonylcarbamoyladenine synthase activity"/>
    <property type="evidence" value="ECO:0007669"/>
    <property type="project" value="UniProtKB-EC"/>
</dbReference>
<dbReference type="InterPro" id="IPR043129">
    <property type="entry name" value="ATPase_NBD"/>
</dbReference>
<evidence type="ECO:0000256" key="4">
    <source>
        <dbReference type="ARBA" id="ARBA00022723"/>
    </source>
</evidence>
<reference evidence="11" key="1">
    <citation type="submission" date="2017-09" db="EMBL/GenBank/DDBJ databases">
        <title>Depth-based differentiation of microbial function through sediment-hosted aquifers and enrichment of novel symbionts in the deep terrestrial subsurface.</title>
        <authorList>
            <person name="Probst A.J."/>
            <person name="Ladd B."/>
            <person name="Jarett J.K."/>
            <person name="Geller-Mcgrath D.E."/>
            <person name="Sieber C.M.K."/>
            <person name="Emerson J.B."/>
            <person name="Anantharaman K."/>
            <person name="Thomas B.C."/>
            <person name="Malmstrom R."/>
            <person name="Stieglmeier M."/>
            <person name="Klingl A."/>
            <person name="Woyke T."/>
            <person name="Ryan C.M."/>
            <person name="Banfield J.F."/>
        </authorList>
    </citation>
    <scope>NUCLEOTIDE SEQUENCE [LARGE SCALE GENOMIC DNA]</scope>
</reference>
<dbReference type="GO" id="GO:0005506">
    <property type="term" value="F:iron ion binding"/>
    <property type="evidence" value="ECO:0007669"/>
    <property type="project" value="UniProtKB-UniRule"/>
</dbReference>
<evidence type="ECO:0000256" key="2">
    <source>
        <dbReference type="ARBA" id="ARBA00022679"/>
    </source>
</evidence>
<name>A0A2M8KCB6_9BACT</name>
<feature type="binding site" evidence="8">
    <location>
        <position position="305"/>
    </location>
    <ligand>
        <name>substrate</name>
    </ligand>
</feature>
<comment type="cofactor">
    <cofactor evidence="8">
        <name>Fe(2+)</name>
        <dbReference type="ChEBI" id="CHEBI:29033"/>
    </cofactor>
    <text evidence="8">Binds 1 Fe(2+) ion per subunit.</text>
</comment>
<dbReference type="PANTHER" id="PTHR11735">
    <property type="entry name" value="TRNA N6-ADENOSINE THREONYLCARBAMOYLTRANSFERASE"/>
    <property type="match status" value="1"/>
</dbReference>
<evidence type="ECO:0000256" key="6">
    <source>
        <dbReference type="ARBA" id="ARBA00023315"/>
    </source>
</evidence>
<dbReference type="GO" id="GO:0002949">
    <property type="term" value="P:tRNA threonylcarbamoyladenosine modification"/>
    <property type="evidence" value="ECO:0007669"/>
    <property type="project" value="UniProtKB-UniRule"/>
</dbReference>
<protein>
    <recommendedName>
        <fullName evidence="8">tRNA N6-adenosine threonylcarbamoyltransferase</fullName>
        <ecNumber evidence="8">2.3.1.234</ecNumber>
    </recommendedName>
    <alternativeName>
        <fullName evidence="8">N6-L-threonylcarbamoyladenine synthase</fullName>
        <shortName evidence="8">t(6)A synthase</shortName>
    </alternativeName>
    <alternativeName>
        <fullName evidence="8">t(6)A37 threonylcarbamoyladenosine biosynthesis protein TsaD</fullName>
    </alternativeName>
    <alternativeName>
        <fullName evidence="8">tRNA threonylcarbamoyladenosine biosynthesis protein TsaD</fullName>
    </alternativeName>
</protein>
<dbReference type="InterPro" id="IPR022450">
    <property type="entry name" value="TsaD"/>
</dbReference>
<dbReference type="InterPro" id="IPR017860">
    <property type="entry name" value="Peptidase_M22_CS"/>
</dbReference>
<evidence type="ECO:0000256" key="5">
    <source>
        <dbReference type="ARBA" id="ARBA00023004"/>
    </source>
</evidence>
<dbReference type="EMBL" id="PFDX01000012">
    <property type="protein sequence ID" value="PJE57572.1"/>
    <property type="molecule type" value="Genomic_DNA"/>
</dbReference>
<sequence>MIILGIETSCDDTGVAIVEAPNKKGAFKILSNVVSSQIKTHAPYGGVVPNLAAREHLKNIEPCLRQAFQETNLKPSNIDLIAVTIGPGLIPSLLIGVNFAKALAYVWKKPIIGVNHIEAHILASIFNFQFPIFNKFSNDSIFKHLFPAIALVVSGGHTQLVLVKKIGNYKIIGETRDDAAGECFDKVAKLLKLGYPGGPAIAKEASKVNFQFSIFNFQLPRPMIKHKNYDFSFSGLKTAVLYLLKDIKQKYPIFYDRKKKGIDIISELCREVQQAIIDVLIEKTIRAAKEFGAKTIILSGGVAANEELRKQLQATSYKLQAKFLTPSKILCTDNGAMIAMAGYFNKEKATKNYNKIRADANLRL</sequence>
<comment type="subcellular location">
    <subcellularLocation>
        <location evidence="8">Cytoplasm</location>
    </subcellularLocation>
</comment>
<evidence type="ECO:0000256" key="7">
    <source>
        <dbReference type="ARBA" id="ARBA00048117"/>
    </source>
</evidence>
<dbReference type="InterPro" id="IPR017861">
    <property type="entry name" value="KAE1/TsaD"/>
</dbReference>
<dbReference type="GO" id="GO:0005737">
    <property type="term" value="C:cytoplasm"/>
    <property type="evidence" value="ECO:0007669"/>
    <property type="project" value="UniProtKB-SubCell"/>
</dbReference>
<dbReference type="FunFam" id="3.30.420.40:FF:000040">
    <property type="entry name" value="tRNA N6-adenosine threonylcarbamoyltransferase"/>
    <property type="match status" value="1"/>
</dbReference>
<dbReference type="SUPFAM" id="SSF53067">
    <property type="entry name" value="Actin-like ATPase domain"/>
    <property type="match status" value="2"/>
</dbReference>
<dbReference type="PROSITE" id="PS01016">
    <property type="entry name" value="GLYCOPROTEASE"/>
    <property type="match status" value="1"/>
</dbReference>